<evidence type="ECO:0000256" key="1">
    <source>
        <dbReference type="SAM" id="MobiDB-lite"/>
    </source>
</evidence>
<keyword evidence="2" id="KW-0812">Transmembrane</keyword>
<feature type="transmembrane region" description="Helical" evidence="2">
    <location>
        <begin position="42"/>
        <end position="66"/>
    </location>
</feature>
<dbReference type="GeneID" id="8383583"/>
<dbReference type="HOGENOM" id="CLU_1811411_0_0_2"/>
<keyword evidence="5" id="KW-1185">Reference proteome</keyword>
<sequence>MRESLRSALAWQALALGCYMAGVTLFVLGGVGPFLAPPERSLANLTTVDIAFVAGSIVLFAAGGVASWKSGWRNTLPATSSWGTQPDQSHGGLPDRNGREADREPTTAYEDGELYLRCPECGATNDTSYSYCGECSTKLPRP</sequence>
<evidence type="ECO:0000313" key="5">
    <source>
        <dbReference type="Proteomes" id="UP000002071"/>
    </source>
</evidence>
<keyword evidence="2" id="KW-0472">Membrane</keyword>
<feature type="compositionally biased region" description="Basic and acidic residues" evidence="1">
    <location>
        <begin position="96"/>
        <end position="105"/>
    </location>
</feature>
<evidence type="ECO:0000256" key="2">
    <source>
        <dbReference type="SAM" id="Phobius"/>
    </source>
</evidence>
<evidence type="ECO:0000259" key="3">
    <source>
        <dbReference type="Pfam" id="PF24463"/>
    </source>
</evidence>
<name>C7NN82_HALUD</name>
<dbReference type="eggNOG" id="arCOG04741">
    <property type="taxonomic scope" value="Archaea"/>
</dbReference>
<dbReference type="Proteomes" id="UP000002071">
    <property type="component" value="Chromosome"/>
</dbReference>
<evidence type="ECO:0000313" key="4">
    <source>
        <dbReference type="EMBL" id="ACV11482.1"/>
    </source>
</evidence>
<dbReference type="RefSeq" id="WP_015789056.1">
    <property type="nucleotide sequence ID" value="NC_013158.1"/>
</dbReference>
<dbReference type="EMBL" id="CP001687">
    <property type="protein sequence ID" value="ACV11482.1"/>
    <property type="molecule type" value="Genomic_DNA"/>
</dbReference>
<dbReference type="KEGG" id="hut:Huta_1306"/>
<feature type="domain" description="DUF7577" evidence="3">
    <location>
        <begin position="117"/>
        <end position="140"/>
    </location>
</feature>
<organism evidence="4 5">
    <name type="scientific">Halorhabdus utahensis (strain DSM 12940 / JCM 11049 / AX-2)</name>
    <dbReference type="NCBI Taxonomy" id="519442"/>
    <lineage>
        <taxon>Archaea</taxon>
        <taxon>Methanobacteriati</taxon>
        <taxon>Methanobacteriota</taxon>
        <taxon>Stenosarchaea group</taxon>
        <taxon>Halobacteria</taxon>
        <taxon>Halobacteriales</taxon>
        <taxon>Haloarculaceae</taxon>
        <taxon>Halorhabdus</taxon>
    </lineage>
</organism>
<dbReference type="Pfam" id="PF24463">
    <property type="entry name" value="DUF7577"/>
    <property type="match status" value="1"/>
</dbReference>
<gene>
    <name evidence="4" type="ordered locus">Huta_1306</name>
</gene>
<protein>
    <recommendedName>
        <fullName evidence="3">DUF7577 domain-containing protein</fullName>
    </recommendedName>
</protein>
<proteinExistence type="predicted"/>
<reference evidence="4 5" key="1">
    <citation type="journal article" date="2009" name="Stand. Genomic Sci.">
        <title>Complete genome sequence of Halorhabdus utahensis type strain (AX-2).</title>
        <authorList>
            <person name="Anderson I."/>
            <person name="Tindall B.J."/>
            <person name="Pomrenke H."/>
            <person name="Goker M."/>
            <person name="Lapidus A."/>
            <person name="Nolan M."/>
            <person name="Copeland A."/>
            <person name="Glavina Del Rio T."/>
            <person name="Chen F."/>
            <person name="Tice H."/>
            <person name="Cheng J.F."/>
            <person name="Lucas S."/>
            <person name="Chertkov O."/>
            <person name="Bruce D."/>
            <person name="Brettin T."/>
            <person name="Detter J.C."/>
            <person name="Han C."/>
            <person name="Goodwin L."/>
            <person name="Land M."/>
            <person name="Hauser L."/>
            <person name="Chang Y.J."/>
            <person name="Jeffries C.D."/>
            <person name="Pitluck S."/>
            <person name="Pati A."/>
            <person name="Mavromatis K."/>
            <person name="Ivanova N."/>
            <person name="Ovchinnikova G."/>
            <person name="Chen A."/>
            <person name="Palaniappan K."/>
            <person name="Chain P."/>
            <person name="Rohde M."/>
            <person name="Bristow J."/>
            <person name="Eisen J.A."/>
            <person name="Markowitz V."/>
            <person name="Hugenholtz P."/>
            <person name="Kyrpides N.C."/>
            <person name="Klenk H.P."/>
        </authorList>
    </citation>
    <scope>NUCLEOTIDE SEQUENCE [LARGE SCALE GENOMIC DNA]</scope>
    <source>
        <strain evidence="5">DSM 12940 / JCM 11049 / AX-2</strain>
    </source>
</reference>
<feature type="region of interest" description="Disordered" evidence="1">
    <location>
        <begin position="77"/>
        <end position="110"/>
    </location>
</feature>
<feature type="compositionally biased region" description="Polar residues" evidence="1">
    <location>
        <begin position="77"/>
        <end position="88"/>
    </location>
</feature>
<keyword evidence="2" id="KW-1133">Transmembrane helix</keyword>
<accession>C7NN82</accession>
<dbReference type="OrthoDB" id="239808at2157"/>
<dbReference type="AlphaFoldDB" id="C7NN82"/>
<dbReference type="PROSITE" id="PS51257">
    <property type="entry name" value="PROKAR_LIPOPROTEIN"/>
    <property type="match status" value="1"/>
</dbReference>
<feature type="transmembrane region" description="Helical" evidence="2">
    <location>
        <begin position="12"/>
        <end position="36"/>
    </location>
</feature>
<dbReference type="InterPro" id="IPR055999">
    <property type="entry name" value="DUF7577"/>
</dbReference>